<keyword evidence="1" id="KW-0059">Arsenical resistance</keyword>
<dbReference type="Proteomes" id="UP000035021">
    <property type="component" value="Unassembled WGS sequence"/>
</dbReference>
<accession>A0ABQ0IRI0</accession>
<feature type="domain" description="Phosphotyrosine protein phosphatase I" evidence="2">
    <location>
        <begin position="100"/>
        <end position="201"/>
    </location>
</feature>
<evidence type="ECO:0000313" key="3">
    <source>
        <dbReference type="EMBL" id="GAC86162.1"/>
    </source>
</evidence>
<dbReference type="SMART" id="SM00226">
    <property type="entry name" value="LMWPc"/>
    <property type="match status" value="1"/>
</dbReference>
<dbReference type="SUPFAM" id="SSF52788">
    <property type="entry name" value="Phosphotyrosine protein phosphatases I"/>
    <property type="match status" value="1"/>
</dbReference>
<name>A0ABQ0IRI0_9ACTN</name>
<reference evidence="3 4" key="1">
    <citation type="submission" date="2013-02" db="EMBL/GenBank/DDBJ databases">
        <title>Whole genome shotgun sequence of Gordonia paraffinivorans NBRC 108238.</title>
        <authorList>
            <person name="Isaki-Nakamura S."/>
            <person name="Hosoyama A."/>
            <person name="Tsuchikane K."/>
            <person name="Ando Y."/>
            <person name="Baba S."/>
            <person name="Ohji S."/>
            <person name="Hamada M."/>
            <person name="Tamura T."/>
            <person name="Yamazoe A."/>
            <person name="Yamazaki S."/>
            <person name="Fujita N."/>
        </authorList>
    </citation>
    <scope>NUCLEOTIDE SEQUENCE [LARGE SCALE GENOMIC DNA]</scope>
    <source>
        <strain evidence="3 4">NBRC 108238</strain>
    </source>
</reference>
<proteinExistence type="predicted"/>
<evidence type="ECO:0000313" key="4">
    <source>
        <dbReference type="Proteomes" id="UP000035021"/>
    </source>
</evidence>
<comment type="caution">
    <text evidence="3">The sequence shown here is derived from an EMBL/GenBank/DDBJ whole genome shotgun (WGS) entry which is preliminary data.</text>
</comment>
<dbReference type="InterPro" id="IPR023485">
    <property type="entry name" value="Ptyr_pPase"/>
</dbReference>
<dbReference type="Pfam" id="PF01451">
    <property type="entry name" value="LMWPc"/>
    <property type="match status" value="1"/>
</dbReference>
<organism evidence="3 4">
    <name type="scientific">Gordonia paraffinivorans NBRC 108238</name>
    <dbReference type="NCBI Taxonomy" id="1223543"/>
    <lineage>
        <taxon>Bacteria</taxon>
        <taxon>Bacillati</taxon>
        <taxon>Actinomycetota</taxon>
        <taxon>Actinomycetes</taxon>
        <taxon>Mycobacteriales</taxon>
        <taxon>Gordoniaceae</taxon>
        <taxon>Gordonia</taxon>
    </lineage>
</organism>
<evidence type="ECO:0000259" key="2">
    <source>
        <dbReference type="SMART" id="SM00226"/>
    </source>
</evidence>
<keyword evidence="4" id="KW-1185">Reference proteome</keyword>
<gene>
    <name evidence="3" type="ORF">GP2_058_00050</name>
</gene>
<protein>
    <submittedName>
        <fullName evidence="3">Arsenate reductase</fullName>
    </submittedName>
</protein>
<dbReference type="PANTHER" id="PTHR43428:SF1">
    <property type="entry name" value="ARSENATE REDUCTASE"/>
    <property type="match status" value="1"/>
</dbReference>
<dbReference type="EMBL" id="BAOQ01000058">
    <property type="protein sequence ID" value="GAC86162.1"/>
    <property type="molecule type" value="Genomic_DNA"/>
</dbReference>
<dbReference type="PANTHER" id="PTHR43428">
    <property type="entry name" value="ARSENATE REDUCTASE"/>
    <property type="match status" value="1"/>
</dbReference>
<dbReference type="InterPro" id="IPR036196">
    <property type="entry name" value="Ptyr_pPase_sf"/>
</dbReference>
<sequence>MSCNHFRHSVLTALRERVEVNLGLHVRSGSCVRSYETKWPNRGIRRRTLLLSSDLGEECHVCRNGFDHGASKTARGRRVRTRRAGAGASRRHHFSAPITATRGVHVRSAGSAPVNAINPMVIDAMKEIGLDLGAKYPKPLTDDVLAAAYVVVSMGSGDACAIYPGKRYLDRTLDDPQGQTLETVRAIRDDLDTRVQNLLRELTTPVPACPPSASCPS</sequence>
<evidence type="ECO:0000256" key="1">
    <source>
        <dbReference type="ARBA" id="ARBA00022849"/>
    </source>
</evidence>
<dbReference type="Gene3D" id="3.40.50.2300">
    <property type="match status" value="1"/>
</dbReference>